<organism evidence="2 3">
    <name type="scientific">Aspergillus lucknowensis</name>
    <dbReference type="NCBI Taxonomy" id="176173"/>
    <lineage>
        <taxon>Eukaryota</taxon>
        <taxon>Fungi</taxon>
        <taxon>Dikarya</taxon>
        <taxon>Ascomycota</taxon>
        <taxon>Pezizomycotina</taxon>
        <taxon>Eurotiomycetes</taxon>
        <taxon>Eurotiomycetidae</taxon>
        <taxon>Eurotiales</taxon>
        <taxon>Aspergillaceae</taxon>
        <taxon>Aspergillus</taxon>
        <taxon>Aspergillus subgen. Nidulantes</taxon>
    </lineage>
</organism>
<comment type="caution">
    <text evidence="2">The sequence shown here is derived from an EMBL/GenBank/DDBJ whole genome shotgun (WGS) entry which is preliminary data.</text>
</comment>
<keyword evidence="1" id="KW-0472">Membrane</keyword>
<keyword evidence="1" id="KW-0812">Transmembrane</keyword>
<sequence length="166" mass="18701">MMLSLPIQSPRCVKDSRRRSRIMTSTVRPLAARRRSDSLPLILESGGIMDVVHMHAVIAKLHSASGFHYQLQGAAKREADGQIHPLFDKLIPRARFLSPFPWLFCSLFSFSFDLFLGIPPRKRAIAQTWDRARIEVIIVIEGSATRIALELFDSCITSHCMTSHTG</sequence>
<proteinExistence type="predicted"/>
<gene>
    <name evidence="2" type="ORF">BJX67DRAFT_226425</name>
</gene>
<evidence type="ECO:0000313" key="2">
    <source>
        <dbReference type="EMBL" id="KAL2864160.1"/>
    </source>
</evidence>
<evidence type="ECO:0000313" key="3">
    <source>
        <dbReference type="Proteomes" id="UP001610432"/>
    </source>
</evidence>
<accession>A0ABR4LHY0</accession>
<dbReference type="RefSeq" id="XP_070883139.1">
    <property type="nucleotide sequence ID" value="XM_071025837.1"/>
</dbReference>
<name>A0ABR4LHY0_9EURO</name>
<protein>
    <submittedName>
        <fullName evidence="2">Uncharacterized protein</fullName>
    </submittedName>
</protein>
<evidence type="ECO:0000256" key="1">
    <source>
        <dbReference type="SAM" id="Phobius"/>
    </source>
</evidence>
<dbReference type="GeneID" id="98140909"/>
<dbReference type="Proteomes" id="UP001610432">
    <property type="component" value="Unassembled WGS sequence"/>
</dbReference>
<dbReference type="EMBL" id="JBFXLQ010000043">
    <property type="protein sequence ID" value="KAL2864160.1"/>
    <property type="molecule type" value="Genomic_DNA"/>
</dbReference>
<reference evidence="2 3" key="1">
    <citation type="submission" date="2024-07" db="EMBL/GenBank/DDBJ databases">
        <title>Section-level genome sequencing and comparative genomics of Aspergillus sections Usti and Cavernicolus.</title>
        <authorList>
            <consortium name="Lawrence Berkeley National Laboratory"/>
            <person name="Nybo J.L."/>
            <person name="Vesth T.C."/>
            <person name="Theobald S."/>
            <person name="Frisvad J.C."/>
            <person name="Larsen T.O."/>
            <person name="Kjaerboelling I."/>
            <person name="Rothschild-Mancinelli K."/>
            <person name="Lyhne E.K."/>
            <person name="Kogle M.E."/>
            <person name="Barry K."/>
            <person name="Clum A."/>
            <person name="Na H."/>
            <person name="Ledsgaard L."/>
            <person name="Lin J."/>
            <person name="Lipzen A."/>
            <person name="Kuo A."/>
            <person name="Riley R."/>
            <person name="Mondo S."/>
            <person name="Labutti K."/>
            <person name="Haridas S."/>
            <person name="Pangalinan J."/>
            <person name="Salamov A.A."/>
            <person name="Simmons B.A."/>
            <person name="Magnuson J.K."/>
            <person name="Chen J."/>
            <person name="Drula E."/>
            <person name="Henrissat B."/>
            <person name="Wiebenga A."/>
            <person name="Lubbers R.J."/>
            <person name="Gomes A.C."/>
            <person name="Macurrencykelacurrency M.R."/>
            <person name="Stajich J."/>
            <person name="Grigoriev I.V."/>
            <person name="Mortensen U.H."/>
            <person name="De Vries R.P."/>
            <person name="Baker S.E."/>
            <person name="Andersen M.R."/>
        </authorList>
    </citation>
    <scope>NUCLEOTIDE SEQUENCE [LARGE SCALE GENOMIC DNA]</scope>
    <source>
        <strain evidence="2 3">CBS 449.75</strain>
    </source>
</reference>
<feature type="transmembrane region" description="Helical" evidence="1">
    <location>
        <begin position="100"/>
        <end position="118"/>
    </location>
</feature>
<keyword evidence="3" id="KW-1185">Reference proteome</keyword>
<keyword evidence="1" id="KW-1133">Transmembrane helix</keyword>